<keyword evidence="2" id="KW-1185">Reference proteome</keyword>
<dbReference type="Proteomes" id="UP000036951">
    <property type="component" value="Unassembled WGS sequence"/>
</dbReference>
<sequence>MNENEYNLQRFVDAQETEYATALSEIRSGGKRSHWIWYIFPQQKGLGHSYNSEYYGLDGTGEARAYLAHPLLGARLREISAALLKHKGRTTIRRLMGSQIDVLKLRTCMQLFDSISPGDIFAEVLDAFFNAKEE</sequence>
<dbReference type="InterPro" id="IPR036287">
    <property type="entry name" value="Rv1873-like_sf"/>
</dbReference>
<dbReference type="SUPFAM" id="SSF140736">
    <property type="entry name" value="Rv1873-like"/>
    <property type="match status" value="1"/>
</dbReference>
<dbReference type="Pfam" id="PF08837">
    <property type="entry name" value="DUF1810"/>
    <property type="match status" value="1"/>
</dbReference>
<reference evidence="1 2" key="1">
    <citation type="submission" date="2015-06" db="EMBL/GenBank/DDBJ databases">
        <title>Prevotella sp. 109, sp. nov., a novel member of the family Prevotellaceae isolated from human faeces.</title>
        <authorList>
            <person name="Shkoporov A.N."/>
            <person name="Chaplin A.V."/>
            <person name="Kafarskaia L.I."/>
            <person name="Efimov B.A."/>
        </authorList>
    </citation>
    <scope>NUCLEOTIDE SEQUENCE [LARGE SCALE GENOMIC DNA]</scope>
    <source>
        <strain evidence="1 2">109</strain>
    </source>
</reference>
<name>A0A8E1QWU9_9BACT</name>
<evidence type="ECO:0000313" key="1">
    <source>
        <dbReference type="EMBL" id="KOO68205.1"/>
    </source>
</evidence>
<proteinExistence type="predicted"/>
<protein>
    <submittedName>
        <fullName evidence="1">Calpastatin</fullName>
    </submittedName>
</protein>
<comment type="caution">
    <text evidence="1">The sequence shown here is derived from an EMBL/GenBank/DDBJ whole genome shotgun (WGS) entry which is preliminary data.</text>
</comment>
<dbReference type="EMBL" id="LFQU01000017">
    <property type="protein sequence ID" value="KOO68205.1"/>
    <property type="molecule type" value="Genomic_DNA"/>
</dbReference>
<dbReference type="OrthoDB" id="9798107at2"/>
<dbReference type="PIRSF" id="PIRSF008546">
    <property type="entry name" value="UCP008546"/>
    <property type="match status" value="1"/>
</dbReference>
<dbReference type="Gene3D" id="1.25.40.380">
    <property type="entry name" value="Protein of unknown function DUF1810"/>
    <property type="match status" value="1"/>
</dbReference>
<evidence type="ECO:0000313" key="2">
    <source>
        <dbReference type="Proteomes" id="UP000036951"/>
    </source>
</evidence>
<dbReference type="AlphaFoldDB" id="A0A8E1QWU9"/>
<dbReference type="InterPro" id="IPR014937">
    <property type="entry name" value="DUF1810"/>
</dbReference>
<gene>
    <name evidence="1" type="ORF">ACU52_09380</name>
</gene>
<organism evidence="1 2">
    <name type="scientific">Xylanibacter rarus</name>
    <dbReference type="NCBI Taxonomy" id="1676614"/>
    <lineage>
        <taxon>Bacteria</taxon>
        <taxon>Pseudomonadati</taxon>
        <taxon>Bacteroidota</taxon>
        <taxon>Bacteroidia</taxon>
        <taxon>Bacteroidales</taxon>
        <taxon>Prevotellaceae</taxon>
        <taxon>Xylanibacter</taxon>
    </lineage>
</organism>
<accession>A0A8E1QWU9</accession>